<dbReference type="InterPro" id="IPR016135">
    <property type="entry name" value="UBQ-conjugating_enzyme/RWD"/>
</dbReference>
<protein>
    <recommendedName>
        <fullName evidence="3">UBC core domain-containing protein</fullName>
    </recommendedName>
</protein>
<keyword evidence="2" id="KW-0833">Ubl conjugation pathway</keyword>
<dbReference type="FunFam" id="3.10.110.10:FF:000002">
    <property type="entry name" value="Ubiquitin-conjugating enzyme E2 D3"/>
    <property type="match status" value="1"/>
</dbReference>
<dbReference type="PROSITE" id="PS00183">
    <property type="entry name" value="UBC_1"/>
    <property type="match status" value="1"/>
</dbReference>
<dbReference type="InterPro" id="IPR023313">
    <property type="entry name" value="UBQ-conjugating_AS"/>
</dbReference>
<evidence type="ECO:0000256" key="1">
    <source>
        <dbReference type="ARBA" id="ARBA00022679"/>
    </source>
</evidence>
<evidence type="ECO:0000313" key="4">
    <source>
        <dbReference type="EMBL" id="QHU26258.1"/>
    </source>
</evidence>
<evidence type="ECO:0000259" key="3">
    <source>
        <dbReference type="PROSITE" id="PS50127"/>
    </source>
</evidence>
<dbReference type="AlphaFoldDB" id="A0A6C0L9B6"/>
<dbReference type="InterPro" id="IPR000608">
    <property type="entry name" value="UBC"/>
</dbReference>
<dbReference type="PANTHER" id="PTHR24068">
    <property type="entry name" value="UBIQUITIN-CONJUGATING ENZYME E2"/>
    <property type="match status" value="1"/>
</dbReference>
<evidence type="ECO:0000256" key="2">
    <source>
        <dbReference type="ARBA" id="ARBA00022786"/>
    </source>
</evidence>
<dbReference type="GO" id="GO:0016740">
    <property type="term" value="F:transferase activity"/>
    <property type="evidence" value="ECO:0007669"/>
    <property type="project" value="UniProtKB-KW"/>
</dbReference>
<sequence>MASRRIMKELQDLRNDPPHNCSAGPEGDDPYRWQGVILGPADTPYAGGVFKLRVLFPVDYPFKSPTVNFLTKIYHPNINSAGAICLDILKTKWSPALTISKVLLSICSMLSDPNPDDPLEPDIATLYKTDIEAYNQTAKSWTLQYGQP</sequence>
<dbReference type="EMBL" id="MN740438">
    <property type="protein sequence ID" value="QHU26258.1"/>
    <property type="molecule type" value="Genomic_DNA"/>
</dbReference>
<dbReference type="Pfam" id="PF00179">
    <property type="entry name" value="UQ_con"/>
    <property type="match status" value="1"/>
</dbReference>
<name>A0A6C0L9B6_9ZZZZ</name>
<proteinExistence type="predicted"/>
<reference evidence="4" key="1">
    <citation type="journal article" date="2020" name="Nature">
        <title>Giant virus diversity and host interactions through global metagenomics.</title>
        <authorList>
            <person name="Schulz F."/>
            <person name="Roux S."/>
            <person name="Paez-Espino D."/>
            <person name="Jungbluth S."/>
            <person name="Walsh D.A."/>
            <person name="Denef V.J."/>
            <person name="McMahon K.D."/>
            <person name="Konstantinidis K.T."/>
            <person name="Eloe-Fadrosh E.A."/>
            <person name="Kyrpides N.C."/>
            <person name="Woyke T."/>
        </authorList>
    </citation>
    <scope>NUCLEOTIDE SEQUENCE</scope>
    <source>
        <strain evidence="4">GVMAG-M-3300027759-16</strain>
    </source>
</reference>
<organism evidence="4">
    <name type="scientific">viral metagenome</name>
    <dbReference type="NCBI Taxonomy" id="1070528"/>
    <lineage>
        <taxon>unclassified sequences</taxon>
        <taxon>metagenomes</taxon>
        <taxon>organismal metagenomes</taxon>
    </lineage>
</organism>
<accession>A0A6C0L9B6</accession>
<keyword evidence="1" id="KW-0808">Transferase</keyword>
<dbReference type="Gene3D" id="3.10.110.10">
    <property type="entry name" value="Ubiquitin Conjugating Enzyme"/>
    <property type="match status" value="1"/>
</dbReference>
<dbReference type="PROSITE" id="PS50127">
    <property type="entry name" value="UBC_2"/>
    <property type="match status" value="1"/>
</dbReference>
<dbReference type="SMART" id="SM00212">
    <property type="entry name" value="UBCc"/>
    <property type="match status" value="1"/>
</dbReference>
<dbReference type="SUPFAM" id="SSF54495">
    <property type="entry name" value="UBC-like"/>
    <property type="match status" value="1"/>
</dbReference>
<feature type="domain" description="UBC core" evidence="3">
    <location>
        <begin position="1"/>
        <end position="147"/>
    </location>
</feature>